<evidence type="ECO:0000313" key="2">
    <source>
        <dbReference type="Proteomes" id="UP001066276"/>
    </source>
</evidence>
<gene>
    <name evidence="1" type="ORF">NDU88_001676</name>
</gene>
<dbReference type="AlphaFoldDB" id="A0AAV7U730"/>
<sequence>MEWETMKVVIQGYCVSSRAGVCTQLLSDIQQEEAVLDDAPSGLEETPHGRGHLLEEQKRLFALVVLLHHFDYKALSTRAHAKQDKSSRMLAWLLRDVGGGPFVLQLRAPSGRDASNRKGSMQYYCDQYSSGR</sequence>
<proteinExistence type="predicted"/>
<accession>A0AAV7U730</accession>
<dbReference type="Proteomes" id="UP001066276">
    <property type="component" value="Chromosome 3_1"/>
</dbReference>
<keyword evidence="2" id="KW-1185">Reference proteome</keyword>
<dbReference type="EMBL" id="JANPWB010000005">
    <property type="protein sequence ID" value="KAJ1184879.1"/>
    <property type="molecule type" value="Genomic_DNA"/>
</dbReference>
<comment type="caution">
    <text evidence="1">The sequence shown here is derived from an EMBL/GenBank/DDBJ whole genome shotgun (WGS) entry which is preliminary data.</text>
</comment>
<reference evidence="1" key="1">
    <citation type="journal article" date="2022" name="bioRxiv">
        <title>Sequencing and chromosome-scale assembly of the giantPleurodeles waltlgenome.</title>
        <authorList>
            <person name="Brown T."/>
            <person name="Elewa A."/>
            <person name="Iarovenko S."/>
            <person name="Subramanian E."/>
            <person name="Araus A.J."/>
            <person name="Petzold A."/>
            <person name="Susuki M."/>
            <person name="Suzuki K.-i.T."/>
            <person name="Hayashi T."/>
            <person name="Toyoda A."/>
            <person name="Oliveira C."/>
            <person name="Osipova E."/>
            <person name="Leigh N.D."/>
            <person name="Simon A."/>
            <person name="Yun M.H."/>
        </authorList>
    </citation>
    <scope>NUCLEOTIDE SEQUENCE</scope>
    <source>
        <strain evidence="1">20211129_DDA</strain>
        <tissue evidence="1">Liver</tissue>
    </source>
</reference>
<evidence type="ECO:0000313" key="1">
    <source>
        <dbReference type="EMBL" id="KAJ1184879.1"/>
    </source>
</evidence>
<organism evidence="1 2">
    <name type="scientific">Pleurodeles waltl</name>
    <name type="common">Iberian ribbed newt</name>
    <dbReference type="NCBI Taxonomy" id="8319"/>
    <lineage>
        <taxon>Eukaryota</taxon>
        <taxon>Metazoa</taxon>
        <taxon>Chordata</taxon>
        <taxon>Craniata</taxon>
        <taxon>Vertebrata</taxon>
        <taxon>Euteleostomi</taxon>
        <taxon>Amphibia</taxon>
        <taxon>Batrachia</taxon>
        <taxon>Caudata</taxon>
        <taxon>Salamandroidea</taxon>
        <taxon>Salamandridae</taxon>
        <taxon>Pleurodelinae</taxon>
        <taxon>Pleurodeles</taxon>
    </lineage>
</organism>
<protein>
    <submittedName>
        <fullName evidence="1">Uncharacterized protein</fullName>
    </submittedName>
</protein>
<name>A0AAV7U730_PLEWA</name>